<comment type="caution">
    <text evidence="1">The sequence shown here is derived from an EMBL/GenBank/DDBJ whole genome shotgun (WGS) entry which is preliminary data.</text>
</comment>
<dbReference type="GO" id="GO:0008233">
    <property type="term" value="F:peptidase activity"/>
    <property type="evidence" value="ECO:0007669"/>
    <property type="project" value="UniProtKB-KW"/>
</dbReference>
<dbReference type="GO" id="GO:0006508">
    <property type="term" value="P:proteolysis"/>
    <property type="evidence" value="ECO:0007669"/>
    <property type="project" value="UniProtKB-KW"/>
</dbReference>
<protein>
    <submittedName>
        <fullName evidence="1">Serine protease</fullName>
    </submittedName>
</protein>
<reference evidence="2" key="1">
    <citation type="submission" date="2017-03" db="EMBL/GenBank/DDBJ databases">
        <title>Phytopthora megakarya and P. palmivora, two closely related causual agents of cacao black pod achieved similar genome size and gene model numbers by different mechanisms.</title>
        <authorList>
            <person name="Ali S."/>
            <person name="Shao J."/>
            <person name="Larry D.J."/>
            <person name="Kronmiller B."/>
            <person name="Shen D."/>
            <person name="Strem M.D."/>
            <person name="Melnick R.L."/>
            <person name="Guiltinan M.J."/>
            <person name="Tyler B.M."/>
            <person name="Meinhardt L.W."/>
            <person name="Bailey B.A."/>
        </authorList>
    </citation>
    <scope>NUCLEOTIDE SEQUENCE [LARGE SCALE GENOMIC DNA]</scope>
    <source>
        <strain evidence="2">zdho120</strain>
    </source>
</reference>
<proteinExistence type="predicted"/>
<evidence type="ECO:0000313" key="1">
    <source>
        <dbReference type="EMBL" id="OWZ00100.1"/>
    </source>
</evidence>
<dbReference type="OrthoDB" id="129661at2759"/>
<dbReference type="Proteomes" id="UP000198211">
    <property type="component" value="Unassembled WGS sequence"/>
</dbReference>
<name>A0A225V6R3_9STRA</name>
<keyword evidence="1" id="KW-0378">Hydrolase</keyword>
<keyword evidence="2" id="KW-1185">Reference proteome</keyword>
<keyword evidence="1" id="KW-0645">Protease</keyword>
<dbReference type="EMBL" id="NBNE01007899">
    <property type="protein sequence ID" value="OWZ00100.1"/>
    <property type="molecule type" value="Genomic_DNA"/>
</dbReference>
<organism evidence="1 2">
    <name type="scientific">Phytophthora megakarya</name>
    <dbReference type="NCBI Taxonomy" id="4795"/>
    <lineage>
        <taxon>Eukaryota</taxon>
        <taxon>Sar</taxon>
        <taxon>Stramenopiles</taxon>
        <taxon>Oomycota</taxon>
        <taxon>Peronosporomycetes</taxon>
        <taxon>Peronosporales</taxon>
        <taxon>Peronosporaceae</taxon>
        <taxon>Phytophthora</taxon>
    </lineage>
</organism>
<dbReference type="AlphaFoldDB" id="A0A225V6R3"/>
<accession>A0A225V6R3</accession>
<evidence type="ECO:0000313" key="2">
    <source>
        <dbReference type="Proteomes" id="UP000198211"/>
    </source>
</evidence>
<gene>
    <name evidence="1" type="ORF">PHMEG_00028789</name>
</gene>
<sequence>MTARKTRSVNRQLKIAYNALGIEDDDLSDGDYELEAFSEDEEEYEALSAVNSNEGSATATGKAACFSLRYCVV</sequence>